<proteinExistence type="predicted"/>
<name>A0A1A8YWD7_PLAOA</name>
<evidence type="ECO:0000313" key="1">
    <source>
        <dbReference type="EMBL" id="SBT35848.1"/>
    </source>
</evidence>
<accession>A0A1A8YWD7</accession>
<dbReference type="Proteomes" id="UP000078555">
    <property type="component" value="Unassembled WGS sequence"/>
</dbReference>
<keyword evidence="2" id="KW-1185">Reference proteome</keyword>
<reference evidence="2" key="1">
    <citation type="submission" date="2016-05" db="EMBL/GenBank/DDBJ databases">
        <authorList>
            <person name="Naeem Raeece"/>
        </authorList>
    </citation>
    <scope>NUCLEOTIDE SEQUENCE [LARGE SCALE GENOMIC DNA]</scope>
</reference>
<organism evidence="1 2">
    <name type="scientific">Plasmodium ovale wallikeri</name>
    <dbReference type="NCBI Taxonomy" id="864142"/>
    <lineage>
        <taxon>Eukaryota</taxon>
        <taxon>Sar</taxon>
        <taxon>Alveolata</taxon>
        <taxon>Apicomplexa</taxon>
        <taxon>Aconoidasida</taxon>
        <taxon>Haemosporida</taxon>
        <taxon>Plasmodiidae</taxon>
        <taxon>Plasmodium</taxon>
        <taxon>Plasmodium (Plasmodium)</taxon>
    </lineage>
</organism>
<dbReference type="AlphaFoldDB" id="A0A1A8YWD7"/>
<sequence length="178" mass="19997">MVSPSLFLPLEDLKKEKKKKKKKKLTIMRTHNLLITQTTPTLNSLSPFSRKCKNEKSENLNGSICAHMHVRKLLPMSSQVQTTIHISNPNKYAPNGWPKGTHEHIRAIPRVGKQKFSVSLLPPRYVISLIRKVATVATVATVAAAAAAEITTLTTHSRSCNLTFQRIFARDFLYRLAP</sequence>
<gene>
    <name evidence="1" type="ORF">POVWA1_029510</name>
</gene>
<evidence type="ECO:0000313" key="2">
    <source>
        <dbReference type="Proteomes" id="UP000078555"/>
    </source>
</evidence>
<dbReference type="EMBL" id="FLRD01000086">
    <property type="protein sequence ID" value="SBT35848.1"/>
    <property type="molecule type" value="Genomic_DNA"/>
</dbReference>
<protein>
    <submittedName>
        <fullName evidence="1">Uncharacterized protein</fullName>
    </submittedName>
</protein>